<dbReference type="Gene3D" id="3.40.50.2000">
    <property type="entry name" value="Glycogen Phosphorylase B"/>
    <property type="match status" value="1"/>
</dbReference>
<gene>
    <name evidence="13" type="ORF">SVUK_LOCUS11719</name>
</gene>
<evidence type="ECO:0000313" key="14">
    <source>
        <dbReference type="Proteomes" id="UP000270094"/>
    </source>
</evidence>
<feature type="compositionally biased region" description="Basic and acidic residues" evidence="11">
    <location>
        <begin position="1"/>
        <end position="15"/>
    </location>
</feature>
<evidence type="ECO:0000256" key="4">
    <source>
        <dbReference type="ARBA" id="ARBA00022676"/>
    </source>
</evidence>
<evidence type="ECO:0000256" key="8">
    <source>
        <dbReference type="ARBA" id="ARBA00022989"/>
    </source>
</evidence>
<feature type="region of interest" description="Disordered" evidence="11">
    <location>
        <begin position="1"/>
        <end position="25"/>
    </location>
</feature>
<comment type="similarity">
    <text evidence="2">Belongs to the UDP-glycosyltransferase family.</text>
</comment>
<dbReference type="GO" id="GO:0016020">
    <property type="term" value="C:membrane"/>
    <property type="evidence" value="ECO:0007669"/>
    <property type="project" value="UniProtKB-SubCell"/>
</dbReference>
<dbReference type="Proteomes" id="UP000270094">
    <property type="component" value="Unassembled WGS sequence"/>
</dbReference>
<evidence type="ECO:0000256" key="12">
    <source>
        <dbReference type="SAM" id="Phobius"/>
    </source>
</evidence>
<dbReference type="InterPro" id="IPR002213">
    <property type="entry name" value="UDP_glucos_trans"/>
</dbReference>
<dbReference type="SUPFAM" id="SSF53756">
    <property type="entry name" value="UDP-Glycosyltransferase/glycogen phosphorylase"/>
    <property type="match status" value="1"/>
</dbReference>
<evidence type="ECO:0000256" key="5">
    <source>
        <dbReference type="ARBA" id="ARBA00022679"/>
    </source>
</evidence>
<accession>A0A3P7IUU0</accession>
<evidence type="ECO:0000256" key="6">
    <source>
        <dbReference type="ARBA" id="ARBA00022692"/>
    </source>
</evidence>
<keyword evidence="14" id="KW-1185">Reference proteome</keyword>
<sequence>MLFAKDSDSNSKDMREEDGEGGGECCPKQLITEASYLMTNSNPYLDYPRPMLHKTVPIGGVAVSMDAKNNKLSKEWDAILNERNTTVLVSFGSLAKAIYMPKQYMNSLLKVFERMSDTTFIMKYEEEGSKIADHLPNVHLSTWFPQNALLNDHRLSTFITHGGLGSTTELAHQGKPAILIPLFGDQPRNAEMLAKHGGCIVLNKFDLDSPEKLEKALHTILTDTSYARNAKRLSKMLLNQPISAKQLLVRHSEFTAEFGRLPNLDPYSRHLSFIQYYLIDIILLALAILIVTLVTFYLSLKKLRKCCSIAIKNKKE</sequence>
<evidence type="ECO:0000256" key="7">
    <source>
        <dbReference type="ARBA" id="ARBA00022729"/>
    </source>
</evidence>
<evidence type="ECO:0000256" key="11">
    <source>
        <dbReference type="SAM" id="MobiDB-lite"/>
    </source>
</evidence>
<dbReference type="PANTHER" id="PTHR48043">
    <property type="entry name" value="EG:EG0003.4 PROTEIN-RELATED"/>
    <property type="match status" value="1"/>
</dbReference>
<dbReference type="OrthoDB" id="5835829at2759"/>
<dbReference type="CDD" id="cd03784">
    <property type="entry name" value="GT1_Gtf-like"/>
    <property type="match status" value="1"/>
</dbReference>
<organism evidence="13 14">
    <name type="scientific">Strongylus vulgaris</name>
    <name type="common">Blood worm</name>
    <dbReference type="NCBI Taxonomy" id="40348"/>
    <lineage>
        <taxon>Eukaryota</taxon>
        <taxon>Metazoa</taxon>
        <taxon>Ecdysozoa</taxon>
        <taxon>Nematoda</taxon>
        <taxon>Chromadorea</taxon>
        <taxon>Rhabditida</taxon>
        <taxon>Rhabditina</taxon>
        <taxon>Rhabditomorpha</taxon>
        <taxon>Strongyloidea</taxon>
        <taxon>Strongylidae</taxon>
        <taxon>Strongylus</taxon>
    </lineage>
</organism>
<dbReference type="PANTHER" id="PTHR48043:SF23">
    <property type="entry name" value="UDP-GLUCURONOSYLTRANSFERASE"/>
    <property type="match status" value="1"/>
</dbReference>
<evidence type="ECO:0000256" key="10">
    <source>
        <dbReference type="ARBA" id="ARBA00047475"/>
    </source>
</evidence>
<dbReference type="FunFam" id="3.40.50.2000:FF:000038">
    <property type="entry name" value="UDP-GlucuronosylTransferase"/>
    <property type="match status" value="1"/>
</dbReference>
<comment type="subcellular location">
    <subcellularLocation>
        <location evidence="1">Membrane</location>
        <topology evidence="1">Single-pass membrane protein</topology>
    </subcellularLocation>
</comment>
<keyword evidence="6 12" id="KW-0812">Transmembrane</keyword>
<evidence type="ECO:0000256" key="1">
    <source>
        <dbReference type="ARBA" id="ARBA00004167"/>
    </source>
</evidence>
<dbReference type="GO" id="GO:0015020">
    <property type="term" value="F:glucuronosyltransferase activity"/>
    <property type="evidence" value="ECO:0007669"/>
    <property type="project" value="UniProtKB-EC"/>
</dbReference>
<keyword evidence="4" id="KW-0328">Glycosyltransferase</keyword>
<evidence type="ECO:0000313" key="13">
    <source>
        <dbReference type="EMBL" id="VDM76721.1"/>
    </source>
</evidence>
<reference evidence="13 14" key="1">
    <citation type="submission" date="2018-11" db="EMBL/GenBank/DDBJ databases">
        <authorList>
            <consortium name="Pathogen Informatics"/>
        </authorList>
    </citation>
    <scope>NUCLEOTIDE SEQUENCE [LARGE SCALE GENOMIC DNA]</scope>
</reference>
<evidence type="ECO:0000256" key="3">
    <source>
        <dbReference type="ARBA" id="ARBA00012544"/>
    </source>
</evidence>
<keyword evidence="7" id="KW-0732">Signal</keyword>
<dbReference type="EC" id="2.4.1.17" evidence="3"/>
<proteinExistence type="inferred from homology"/>
<dbReference type="InterPro" id="IPR050271">
    <property type="entry name" value="UDP-glycosyltransferase"/>
</dbReference>
<feature type="transmembrane region" description="Helical" evidence="12">
    <location>
        <begin position="276"/>
        <end position="298"/>
    </location>
</feature>
<evidence type="ECO:0000256" key="9">
    <source>
        <dbReference type="ARBA" id="ARBA00023136"/>
    </source>
</evidence>
<dbReference type="AlphaFoldDB" id="A0A3P7IUU0"/>
<keyword evidence="5" id="KW-0808">Transferase</keyword>
<keyword evidence="9 12" id="KW-0472">Membrane</keyword>
<dbReference type="Pfam" id="PF00201">
    <property type="entry name" value="UDPGT"/>
    <property type="match status" value="1"/>
</dbReference>
<keyword evidence="8 12" id="KW-1133">Transmembrane helix</keyword>
<evidence type="ECO:0000256" key="2">
    <source>
        <dbReference type="ARBA" id="ARBA00009995"/>
    </source>
</evidence>
<protein>
    <recommendedName>
        <fullName evidence="3">glucuronosyltransferase</fullName>
        <ecNumber evidence="3">2.4.1.17</ecNumber>
    </recommendedName>
</protein>
<name>A0A3P7IUU0_STRVU</name>
<dbReference type="EMBL" id="UYYB01097580">
    <property type="protein sequence ID" value="VDM76721.1"/>
    <property type="molecule type" value="Genomic_DNA"/>
</dbReference>
<comment type="catalytic activity">
    <reaction evidence="10">
        <text>glucuronate acceptor + UDP-alpha-D-glucuronate = acceptor beta-D-glucuronoside + UDP + H(+)</text>
        <dbReference type="Rhea" id="RHEA:21032"/>
        <dbReference type="ChEBI" id="CHEBI:15378"/>
        <dbReference type="ChEBI" id="CHEBI:58052"/>
        <dbReference type="ChEBI" id="CHEBI:58223"/>
        <dbReference type="ChEBI" id="CHEBI:132367"/>
        <dbReference type="ChEBI" id="CHEBI:132368"/>
        <dbReference type="EC" id="2.4.1.17"/>
    </reaction>
</comment>